<evidence type="ECO:0000256" key="7">
    <source>
        <dbReference type="HAMAP-Rule" id="MF_00258"/>
    </source>
</evidence>
<feature type="binding site" evidence="7">
    <location>
        <begin position="74"/>
        <end position="75"/>
    </location>
    <ligand>
        <name>substrate</name>
    </ligand>
</feature>
<dbReference type="Gene3D" id="3.40.50.1860">
    <property type="match status" value="2"/>
</dbReference>
<dbReference type="PROSITE" id="PS00923">
    <property type="entry name" value="ASP_GLU_RACEMASE_1"/>
    <property type="match status" value="1"/>
</dbReference>
<evidence type="ECO:0000313" key="8">
    <source>
        <dbReference type="EMBL" id="MFN2975314.1"/>
    </source>
</evidence>
<evidence type="ECO:0000256" key="2">
    <source>
        <dbReference type="ARBA" id="ARBA00013090"/>
    </source>
</evidence>
<name>A0ABW9KHX0_9BACT</name>
<dbReference type="SUPFAM" id="SSF53681">
    <property type="entry name" value="Aspartate/glutamate racemase"/>
    <property type="match status" value="2"/>
</dbReference>
<evidence type="ECO:0000256" key="6">
    <source>
        <dbReference type="ARBA" id="ARBA00023316"/>
    </source>
</evidence>
<dbReference type="PANTHER" id="PTHR21198:SF2">
    <property type="entry name" value="GLUTAMATE RACEMASE"/>
    <property type="match status" value="1"/>
</dbReference>
<dbReference type="InterPro" id="IPR015942">
    <property type="entry name" value="Asp/Glu/hydantoin_racemase"/>
</dbReference>
<dbReference type="NCBIfam" id="TIGR00067">
    <property type="entry name" value="glut_race"/>
    <property type="match status" value="1"/>
</dbReference>
<dbReference type="EMBL" id="JBJYXY010000001">
    <property type="protein sequence ID" value="MFN2975314.1"/>
    <property type="molecule type" value="Genomic_DNA"/>
</dbReference>
<proteinExistence type="inferred from homology"/>
<comment type="pathway">
    <text evidence="7">Cell wall biogenesis; peptidoglycan biosynthesis.</text>
</comment>
<dbReference type="PANTHER" id="PTHR21198">
    <property type="entry name" value="GLUTAMATE RACEMASE"/>
    <property type="match status" value="1"/>
</dbReference>
<feature type="binding site" evidence="7">
    <location>
        <begin position="42"/>
        <end position="43"/>
    </location>
    <ligand>
        <name>substrate</name>
    </ligand>
</feature>
<feature type="binding site" evidence="7">
    <location>
        <begin position="10"/>
        <end position="11"/>
    </location>
    <ligand>
        <name>substrate</name>
    </ligand>
</feature>
<keyword evidence="5 7" id="KW-0413">Isomerase</keyword>
<dbReference type="PROSITE" id="PS00924">
    <property type="entry name" value="ASP_GLU_RACEMASE_2"/>
    <property type="match status" value="1"/>
</dbReference>
<gene>
    <name evidence="7 8" type="primary">murI</name>
    <name evidence="8" type="ORF">ACK2TP_06030</name>
</gene>
<dbReference type="EC" id="5.1.1.3" evidence="2 7"/>
<accession>A0ABW9KHX0</accession>
<comment type="catalytic activity">
    <reaction evidence="1 7">
        <text>L-glutamate = D-glutamate</text>
        <dbReference type="Rhea" id="RHEA:12813"/>
        <dbReference type="ChEBI" id="CHEBI:29985"/>
        <dbReference type="ChEBI" id="CHEBI:29986"/>
        <dbReference type="EC" id="5.1.1.3"/>
    </reaction>
</comment>
<dbReference type="Proteomes" id="UP001634747">
    <property type="component" value="Unassembled WGS sequence"/>
</dbReference>
<dbReference type="InterPro" id="IPR001920">
    <property type="entry name" value="Asp/Glu_race"/>
</dbReference>
<evidence type="ECO:0000256" key="1">
    <source>
        <dbReference type="ARBA" id="ARBA00001602"/>
    </source>
</evidence>
<feature type="active site" description="Proton donor/acceptor" evidence="7">
    <location>
        <position position="185"/>
    </location>
</feature>
<sequence>MARPCIGVFDSGFGGLTVLRALLQHLPGADFLYLGDTARLPYGSKSAETITRYTSAAIHTLVGHGAQLVVIACNTASALALPHLQGNSEVPLVGVIQPGAEAAKLAVRDIQLPVLVLATEATVASHAYQHACAQHGLSTIEKACPLLVPLVEEGWTDHPVTRQVAEIYLEESVAATRPGAVLLGCTHYPLVRPLLERSIHSLLGPIPVIDSAEATAMHIQGMLPAASHNSNAPSALRFFATDSPQKFQRLGQRFLAQEVDLVTLVDLDR</sequence>
<dbReference type="Pfam" id="PF01177">
    <property type="entry name" value="Asp_Glu_race"/>
    <property type="match status" value="1"/>
</dbReference>
<evidence type="ECO:0000313" key="9">
    <source>
        <dbReference type="Proteomes" id="UP001634747"/>
    </source>
</evidence>
<protein>
    <recommendedName>
        <fullName evidence="2 7">Glutamate racemase</fullName>
        <ecNumber evidence="2 7">5.1.1.3</ecNumber>
    </recommendedName>
</protein>
<feature type="binding site" evidence="7">
    <location>
        <begin position="186"/>
        <end position="187"/>
    </location>
    <ligand>
        <name>substrate</name>
    </ligand>
</feature>
<keyword evidence="4 7" id="KW-0573">Peptidoglycan synthesis</keyword>
<comment type="similarity">
    <text evidence="7">Belongs to the aspartate/glutamate racemases family.</text>
</comment>
<evidence type="ECO:0000256" key="3">
    <source>
        <dbReference type="ARBA" id="ARBA00022960"/>
    </source>
</evidence>
<dbReference type="RefSeq" id="WP_263413156.1">
    <property type="nucleotide sequence ID" value="NZ_BAABBH010000001.1"/>
</dbReference>
<reference evidence="8 9" key="1">
    <citation type="submission" date="2024-12" db="EMBL/GenBank/DDBJ databases">
        <authorList>
            <person name="Lee Y."/>
        </authorList>
    </citation>
    <scope>NUCLEOTIDE SEQUENCE [LARGE SCALE GENOMIC DNA]</scope>
    <source>
        <strain evidence="8 9">03SUJ4</strain>
    </source>
</reference>
<comment type="function">
    <text evidence="7">Provides the (R)-glutamate required for cell wall biosynthesis.</text>
</comment>
<keyword evidence="3 7" id="KW-0133">Cell shape</keyword>
<dbReference type="InterPro" id="IPR004391">
    <property type="entry name" value="Glu_race"/>
</dbReference>
<dbReference type="HAMAP" id="MF_00258">
    <property type="entry name" value="Glu_racemase"/>
    <property type="match status" value="1"/>
</dbReference>
<dbReference type="InterPro" id="IPR033134">
    <property type="entry name" value="Asp/Glu_racemase_AS_2"/>
</dbReference>
<comment type="caution">
    <text evidence="8">The sequence shown here is derived from an EMBL/GenBank/DDBJ whole genome shotgun (WGS) entry which is preliminary data.</text>
</comment>
<keyword evidence="6 7" id="KW-0961">Cell wall biogenesis/degradation</keyword>
<dbReference type="InterPro" id="IPR018187">
    <property type="entry name" value="Asp/Glu_racemase_AS_1"/>
</dbReference>
<organism evidence="8 9">
    <name type="scientific">Terriglobus aquaticus</name>
    <dbReference type="NCBI Taxonomy" id="940139"/>
    <lineage>
        <taxon>Bacteria</taxon>
        <taxon>Pseudomonadati</taxon>
        <taxon>Acidobacteriota</taxon>
        <taxon>Terriglobia</taxon>
        <taxon>Terriglobales</taxon>
        <taxon>Acidobacteriaceae</taxon>
        <taxon>Terriglobus</taxon>
    </lineage>
</organism>
<dbReference type="GO" id="GO:0008881">
    <property type="term" value="F:glutamate racemase activity"/>
    <property type="evidence" value="ECO:0007669"/>
    <property type="project" value="UniProtKB-EC"/>
</dbReference>
<evidence type="ECO:0000256" key="5">
    <source>
        <dbReference type="ARBA" id="ARBA00023235"/>
    </source>
</evidence>
<feature type="active site" description="Proton donor/acceptor" evidence="7">
    <location>
        <position position="73"/>
    </location>
</feature>
<evidence type="ECO:0000256" key="4">
    <source>
        <dbReference type="ARBA" id="ARBA00022984"/>
    </source>
</evidence>
<keyword evidence="9" id="KW-1185">Reference proteome</keyword>